<dbReference type="GO" id="GO:0000796">
    <property type="term" value="C:condensin complex"/>
    <property type="evidence" value="ECO:0007669"/>
    <property type="project" value="TreeGrafter"/>
</dbReference>
<evidence type="ECO:0000256" key="1">
    <source>
        <dbReference type="SAM" id="Phobius"/>
    </source>
</evidence>
<keyword evidence="3" id="KW-1185">Reference proteome</keyword>
<accession>A0A2G9SHW7</accession>
<name>A0A2G9SHW7_AQUCT</name>
<feature type="non-terminal residue" evidence="2">
    <location>
        <position position="249"/>
    </location>
</feature>
<dbReference type="EMBL" id="KV924589">
    <property type="protein sequence ID" value="PIO39695.1"/>
    <property type="molecule type" value="Genomic_DNA"/>
</dbReference>
<dbReference type="OrthoDB" id="10062843at2759"/>
<organism evidence="2 3">
    <name type="scientific">Aquarana catesbeiana</name>
    <name type="common">American bullfrog</name>
    <name type="synonym">Rana catesbeiana</name>
    <dbReference type="NCBI Taxonomy" id="8400"/>
    <lineage>
        <taxon>Eukaryota</taxon>
        <taxon>Metazoa</taxon>
        <taxon>Chordata</taxon>
        <taxon>Craniata</taxon>
        <taxon>Vertebrata</taxon>
        <taxon>Euteleostomi</taxon>
        <taxon>Amphibia</taxon>
        <taxon>Batrachia</taxon>
        <taxon>Anura</taxon>
        <taxon>Neobatrachia</taxon>
        <taxon>Ranoidea</taxon>
        <taxon>Ranidae</taxon>
        <taxon>Aquarana</taxon>
    </lineage>
</organism>
<feature type="transmembrane region" description="Helical" evidence="1">
    <location>
        <begin position="229"/>
        <end position="248"/>
    </location>
</feature>
<reference evidence="3" key="1">
    <citation type="journal article" date="2017" name="Nat. Commun.">
        <title>The North American bullfrog draft genome provides insight into hormonal regulation of long noncoding RNA.</title>
        <authorList>
            <person name="Hammond S.A."/>
            <person name="Warren R.L."/>
            <person name="Vandervalk B.P."/>
            <person name="Kucuk E."/>
            <person name="Khan H."/>
            <person name="Gibb E.A."/>
            <person name="Pandoh P."/>
            <person name="Kirk H."/>
            <person name="Zhao Y."/>
            <person name="Jones M."/>
            <person name="Mungall A.J."/>
            <person name="Coope R."/>
            <person name="Pleasance S."/>
            <person name="Moore R.A."/>
            <person name="Holt R.A."/>
            <person name="Round J.M."/>
            <person name="Ohora S."/>
            <person name="Walle B.V."/>
            <person name="Veldhoen N."/>
            <person name="Helbing C.C."/>
            <person name="Birol I."/>
        </authorList>
    </citation>
    <scope>NUCLEOTIDE SEQUENCE [LARGE SCALE GENOMIC DNA]</scope>
</reference>
<evidence type="ECO:0000313" key="3">
    <source>
        <dbReference type="Proteomes" id="UP000228934"/>
    </source>
</evidence>
<protein>
    <submittedName>
        <fullName evidence="2">Uncharacterized protein</fullName>
    </submittedName>
</protein>
<sequence>MYDFHHLAKRHNVKICFTLFILCPFLHPISLSCSVLSKLRHLNNETEEKKYSALIDCLCRWGQVGHLLELITDQLSEALPEKKKKKEKTRKVRIQDNMECKPDLALKYIEYLMTQNNNRDYLLAAQPNKLNNLFKQLALIKEVLCSFLKPSEGVTPILSQETSMRAFSLYCRLSIHLQCKFQSEGRTYLSLLEDTGTWVESQTYLTVCKDVIMIGLGDTDFQAQLLQTLISVIQTGKFFFFFCFLFFVL</sequence>
<dbReference type="PANTHER" id="PTHR16199">
    <property type="entry name" value="CONDENSIN-2 COMPLEX SUBUNIT G2"/>
    <property type="match status" value="1"/>
</dbReference>
<proteinExistence type="predicted"/>
<dbReference type="Proteomes" id="UP000228934">
    <property type="component" value="Unassembled WGS sequence"/>
</dbReference>
<keyword evidence="1" id="KW-1133">Transmembrane helix</keyword>
<dbReference type="GO" id="GO:0000070">
    <property type="term" value="P:mitotic sister chromatid segregation"/>
    <property type="evidence" value="ECO:0007669"/>
    <property type="project" value="TreeGrafter"/>
</dbReference>
<keyword evidence="1" id="KW-0472">Membrane</keyword>
<keyword evidence="1" id="KW-0812">Transmembrane</keyword>
<gene>
    <name evidence="2" type="ORF">AB205_0160600</name>
</gene>
<dbReference type="AlphaFoldDB" id="A0A2G9SHW7"/>
<evidence type="ECO:0000313" key="2">
    <source>
        <dbReference type="EMBL" id="PIO39695.1"/>
    </source>
</evidence>
<dbReference type="PANTHER" id="PTHR16199:SF4">
    <property type="entry name" value="CONDENSIN-2 COMPLEX SUBUNIT G2"/>
    <property type="match status" value="1"/>
</dbReference>
<dbReference type="GO" id="GO:0005634">
    <property type="term" value="C:nucleus"/>
    <property type="evidence" value="ECO:0007669"/>
    <property type="project" value="TreeGrafter"/>
</dbReference>